<feature type="compositionally biased region" description="Basic and acidic residues" evidence="1">
    <location>
        <begin position="1155"/>
        <end position="1183"/>
    </location>
</feature>
<feature type="region of interest" description="Disordered" evidence="1">
    <location>
        <begin position="1658"/>
        <end position="1701"/>
    </location>
</feature>
<feature type="compositionally biased region" description="Basic and acidic residues" evidence="1">
    <location>
        <begin position="28"/>
        <end position="70"/>
    </location>
</feature>
<feature type="compositionally biased region" description="Polar residues" evidence="1">
    <location>
        <begin position="1321"/>
        <end position="1348"/>
    </location>
</feature>
<feature type="compositionally biased region" description="Basic and acidic residues" evidence="1">
    <location>
        <begin position="1393"/>
        <end position="1410"/>
    </location>
</feature>
<feature type="compositionally biased region" description="Polar residues" evidence="1">
    <location>
        <begin position="1551"/>
        <end position="1575"/>
    </location>
</feature>
<feature type="compositionally biased region" description="Polar residues" evidence="1">
    <location>
        <begin position="1144"/>
        <end position="1154"/>
    </location>
</feature>
<feature type="compositionally biased region" description="Basic and acidic residues" evidence="1">
    <location>
        <begin position="7"/>
        <end position="19"/>
    </location>
</feature>
<feature type="compositionally biased region" description="Polar residues" evidence="1">
    <location>
        <begin position="1812"/>
        <end position="1831"/>
    </location>
</feature>
<proteinExistence type="predicted"/>
<feature type="region of interest" description="Disordered" evidence="1">
    <location>
        <begin position="1383"/>
        <end position="1449"/>
    </location>
</feature>
<feature type="compositionally biased region" description="Polar residues" evidence="1">
    <location>
        <begin position="92"/>
        <end position="111"/>
    </location>
</feature>
<feature type="compositionally biased region" description="Polar residues" evidence="1">
    <location>
        <begin position="1299"/>
        <end position="1312"/>
    </location>
</feature>
<feature type="compositionally biased region" description="Polar residues" evidence="1">
    <location>
        <begin position="1184"/>
        <end position="1206"/>
    </location>
</feature>
<protein>
    <submittedName>
        <fullName evidence="2">Uncharacterized protein</fullName>
    </submittedName>
</protein>
<feature type="region of interest" description="Disordered" evidence="1">
    <location>
        <begin position="1080"/>
        <end position="1123"/>
    </location>
</feature>
<feature type="compositionally biased region" description="Basic and acidic residues" evidence="1">
    <location>
        <begin position="1731"/>
        <end position="1744"/>
    </location>
</feature>
<dbReference type="Proteomes" id="UP000807353">
    <property type="component" value="Unassembled WGS sequence"/>
</dbReference>
<keyword evidence="3" id="KW-1185">Reference proteome</keyword>
<feature type="compositionally biased region" description="Basic and acidic residues" evidence="1">
    <location>
        <begin position="481"/>
        <end position="490"/>
    </location>
</feature>
<reference evidence="2" key="1">
    <citation type="submission" date="2020-11" db="EMBL/GenBank/DDBJ databases">
        <authorList>
            <consortium name="DOE Joint Genome Institute"/>
            <person name="Ahrendt S."/>
            <person name="Riley R."/>
            <person name="Andreopoulos W."/>
            <person name="Labutti K."/>
            <person name="Pangilinan J."/>
            <person name="Ruiz-Duenas F.J."/>
            <person name="Barrasa J.M."/>
            <person name="Sanchez-Garcia M."/>
            <person name="Camarero S."/>
            <person name="Miyauchi S."/>
            <person name="Serrano A."/>
            <person name="Linde D."/>
            <person name="Babiker R."/>
            <person name="Drula E."/>
            <person name="Ayuso-Fernandez I."/>
            <person name="Pacheco R."/>
            <person name="Padilla G."/>
            <person name="Ferreira P."/>
            <person name="Barriuso J."/>
            <person name="Kellner H."/>
            <person name="Castanera R."/>
            <person name="Alfaro M."/>
            <person name="Ramirez L."/>
            <person name="Pisabarro A.G."/>
            <person name="Kuo A."/>
            <person name="Tritt A."/>
            <person name="Lipzen A."/>
            <person name="He G."/>
            <person name="Yan M."/>
            <person name="Ng V."/>
            <person name="Cullen D."/>
            <person name="Martin F."/>
            <person name="Rosso M.-N."/>
            <person name="Henrissat B."/>
            <person name="Hibbett D."/>
            <person name="Martinez A.T."/>
            <person name="Grigoriev I.V."/>
        </authorList>
    </citation>
    <scope>NUCLEOTIDE SEQUENCE</scope>
    <source>
        <strain evidence="2">CBS 247.69</strain>
    </source>
</reference>
<feature type="compositionally biased region" description="Polar residues" evidence="1">
    <location>
        <begin position="1686"/>
        <end position="1698"/>
    </location>
</feature>
<feature type="compositionally biased region" description="Basic and acidic residues" evidence="1">
    <location>
        <begin position="206"/>
        <end position="325"/>
    </location>
</feature>
<feature type="region of interest" description="Disordered" evidence="1">
    <location>
        <begin position="1143"/>
        <end position="1217"/>
    </location>
</feature>
<feature type="compositionally biased region" description="Low complexity" evidence="1">
    <location>
        <begin position="133"/>
        <end position="144"/>
    </location>
</feature>
<gene>
    <name evidence="2" type="ORF">BDZ94DRAFT_1302075</name>
</gene>
<feature type="compositionally biased region" description="Polar residues" evidence="1">
    <location>
        <begin position="1591"/>
        <end position="1604"/>
    </location>
</feature>
<feature type="compositionally biased region" description="Polar residues" evidence="1">
    <location>
        <begin position="1411"/>
        <end position="1427"/>
    </location>
</feature>
<name>A0A9P6CDM4_9AGAR</name>
<feature type="compositionally biased region" description="Basic and acidic residues" evidence="1">
    <location>
        <begin position="744"/>
        <end position="753"/>
    </location>
</feature>
<sequence length="1897" mass="211020">MKSFFQRIHDSHAGTRKPAEPFQVWEPPKLESERKRQKAGRSDFDHGHTAPKSEEKRRSSRPPDAHHEARMAPPAYGHATFPAAGKAGPSRGNYSTIGKTDSLLPSESNSKTHSHRPIRSPSQSRTGIHEKNTTSASASVNNTSHHYGVSRHSPFVNPTPVPEVWSTPSQLLPKPKRDNIHIERQPREAEINQDNRGKQHNGRGGGKGDEMERQRGGRGEDEDSSKEKARERQRGRDGDTRWEKTMERESEANRGGARYRDKEKGGESARERLEIKDRERERPRERERSRRREMDKDNNRYRGRDKLGDKEKGKRTETDRNRVDDPGQAINQYVEKVQDKRESEKLERKARRDREAGEEREREKVLEREKTKEWEEKKMQREKEKEVSRVKVQDRQKERSYRSRDMVYDGEREHGRERDRVKTDGRDHNFTRQADSKNRRDLEKYSDKDGKDRHSERVKGRDHGENDLTQAENRTTRKLKAFLEPKKEDGGSSDSSPRTNTQIIYTHRRYRTEEGTSSTIMGKIPLQEPSAQSLIPTRQPVFIFNGVENNTGTAGDTPGTQALYVHHRAKESSQDANLDLSSTNKQVVLQPPPSSNDTDAMRNKEINSRTQNLSAGTRAAHFPYSSGFGVPGEIHRQHSQDLTHIPKDKITEVRAKEARGLVSKWQISQKDISPISQPTRLDIVPSSRSDSIDKSAKGSAEGYSPLHFPAATPQTSQPTTKSLGNPDLPKHFTQYPEITALQGKPDRQTKVNEKTSSIWQEPTLRADNSENTAPTHPSHHTGADHLPGPTPIYQVHAERDFSNQSAQLQGSSEYSLSRQVTVNSGQFLLPTSSQEILPGKISAIQPDLNSTLNTSIHWSKVSDSSPSYRAIPSISRAPGIHSLPQSERLWPSSAKTPEGVPVSNKTIQRPSAMRVSKTHLTPSSRVQQDDGLNIWNTKIIATPQLQSPSIFAGLDPLNLSQNTLAIEKSEPHTLSQSVSAHSATKTSRSLSGPQTIVPHLISKYEVRNSNNTSEHPSISTAQPVSTLMPKLNLPDKQKQSPLIDLPPTLPRSISNQPHVNNTGDVDRTYASDTVYLVPQAATTNRPTQTHTTSGSRHDPNYNHRGHTQNDYILPPSTPYSEGRASPLTNAIAAPPANLSLRDILSNSKPPLSSTLDDHSTKLLDESTKTELESDSRLKLEESKPTISHPSLGLQQSSLRDVSNQTAPERGSVHPFVSEKIEHMKSNVPSTTNHSPDSIRNLINERDTNLSPGEAGNVQRQSPKRIANSVRASQQFQSLSGRDGKVEHEHPRFHDKHRLPQSTMTSAVYSGSGSKREGKDGTQLQSPLQVNPSTQNIGEQDSLQTTLSTPPEKGHPGVSTQTYRPPIQHSILADILSSATPAVRYTPHATPDGQNRKVSDPPPKNSHDQISRKFQQQAPSPESSTLSIPRSRESPQAVFDGVQYPPSRNDMPISQMTVNQVHNFTSRRHPNPVSKEGSQYIPQVRTSSRAPEAPKHGPAPPITETFHSHWLQTTAATTSTPTPDPGEFGPEVTGMSAFSHPAMSMVASSQGHVNQPQKISPSVAMRTSATHPTSYSIDRPQPGKRYDVSLQRPPSRNRMASSAQPTNHTLLDSISLQNPPQPPSIRPDQLASLPSTLPALIHPHSIGDIAPLASSHPVRISETRPPSEASILKTPSSLAPSALKPTFSRTSLPTSIASQDSRKKGLFSMFKSKPRPLLHDAYEAWHPPDAPQKTDRKQNRRKAESPKNSVLETQPTSVPSFKGKADMDLVPPPTPLASGRKSPNSKVFTPFRYLTSKRNRTMSVASVEAQDGTAPNTVVGSPTASLHSQTLMQPPPLRDPLIATREWRKLEAAEVRARGDGRVRRQRPGVVFDVEEDPLEDKRNKPMRTRIYAGSRSN</sequence>
<evidence type="ECO:0000313" key="3">
    <source>
        <dbReference type="Proteomes" id="UP000807353"/>
    </source>
</evidence>
<feature type="region of interest" description="Disordered" evidence="1">
    <location>
        <begin position="1551"/>
        <end position="1604"/>
    </location>
</feature>
<feature type="compositionally biased region" description="Polar residues" evidence="1">
    <location>
        <begin position="1080"/>
        <end position="1094"/>
    </location>
</feature>
<evidence type="ECO:0000313" key="2">
    <source>
        <dbReference type="EMBL" id="KAF9457163.1"/>
    </source>
</evidence>
<organism evidence="2 3">
    <name type="scientific">Collybia nuda</name>
    <dbReference type="NCBI Taxonomy" id="64659"/>
    <lineage>
        <taxon>Eukaryota</taxon>
        <taxon>Fungi</taxon>
        <taxon>Dikarya</taxon>
        <taxon>Basidiomycota</taxon>
        <taxon>Agaricomycotina</taxon>
        <taxon>Agaricomycetes</taxon>
        <taxon>Agaricomycetidae</taxon>
        <taxon>Agaricales</taxon>
        <taxon>Tricholomatineae</taxon>
        <taxon>Clitocybaceae</taxon>
        <taxon>Collybia</taxon>
    </lineage>
</organism>
<feature type="compositionally biased region" description="Polar residues" evidence="1">
    <location>
        <begin position="972"/>
        <end position="994"/>
    </location>
</feature>
<feature type="region of interest" description="Disordered" evidence="1">
    <location>
        <begin position="1805"/>
        <end position="1836"/>
    </location>
</feature>
<feature type="compositionally biased region" description="Polar residues" evidence="1">
    <location>
        <begin position="1269"/>
        <end position="1279"/>
    </location>
</feature>
<dbReference type="EMBL" id="MU150384">
    <property type="protein sequence ID" value="KAF9457163.1"/>
    <property type="molecule type" value="Genomic_DNA"/>
</dbReference>
<feature type="compositionally biased region" description="Basic and acidic residues" evidence="1">
    <location>
        <begin position="336"/>
        <end position="466"/>
    </location>
</feature>
<feature type="region of interest" description="Disordered" evidence="1">
    <location>
        <begin position="1246"/>
        <end position="1363"/>
    </location>
</feature>
<feature type="region of interest" description="Disordered" evidence="1">
    <location>
        <begin position="970"/>
        <end position="996"/>
    </location>
</feature>
<feature type="compositionally biased region" description="Low complexity" evidence="1">
    <location>
        <begin position="709"/>
        <end position="720"/>
    </location>
</feature>
<comment type="caution">
    <text evidence="2">The sequence shown here is derived from an EMBL/GenBank/DDBJ whole genome shotgun (WGS) entry which is preliminary data.</text>
</comment>
<accession>A0A9P6CDM4</accession>
<feature type="compositionally biased region" description="Basic and acidic residues" evidence="1">
    <location>
        <begin position="175"/>
        <end position="197"/>
    </location>
</feature>
<feature type="region of interest" description="Disordered" evidence="1">
    <location>
        <begin position="676"/>
        <end position="791"/>
    </location>
</feature>
<feature type="region of interest" description="Disordered" evidence="1">
    <location>
        <begin position="1"/>
        <end position="500"/>
    </location>
</feature>
<feature type="compositionally biased region" description="Basic and acidic residues" evidence="1">
    <location>
        <begin position="1281"/>
        <end position="1291"/>
    </location>
</feature>
<feature type="region of interest" description="Disordered" evidence="1">
    <location>
        <begin position="1611"/>
        <end position="1630"/>
    </location>
</feature>
<feature type="region of interest" description="Disordered" evidence="1">
    <location>
        <begin position="1720"/>
        <end position="1768"/>
    </location>
</feature>
<evidence type="ECO:0000256" key="1">
    <source>
        <dbReference type="SAM" id="MobiDB-lite"/>
    </source>
</evidence>
<feature type="compositionally biased region" description="Polar residues" evidence="1">
    <location>
        <begin position="1745"/>
        <end position="1758"/>
    </location>
</feature>
<dbReference type="OrthoDB" id="3058872at2759"/>